<dbReference type="Proteomes" id="UP000191672">
    <property type="component" value="Unassembled WGS sequence"/>
</dbReference>
<sequence>MITFFNVAFAWVLALAEWYVSVQGH</sequence>
<comment type="caution">
    <text evidence="1">The sequence shown here is derived from an EMBL/GenBank/DDBJ whole genome shotgun (WGS) entry which is preliminary data.</text>
</comment>
<proteinExistence type="predicted"/>
<evidence type="ECO:0000313" key="1">
    <source>
        <dbReference type="EMBL" id="OQD84371.1"/>
    </source>
</evidence>
<keyword evidence="2" id="KW-1185">Reference proteome</keyword>
<dbReference type="AlphaFoldDB" id="A0A1V6Q549"/>
<organism evidence="1 2">
    <name type="scientific">Penicillium antarcticum</name>
    <dbReference type="NCBI Taxonomy" id="416450"/>
    <lineage>
        <taxon>Eukaryota</taxon>
        <taxon>Fungi</taxon>
        <taxon>Dikarya</taxon>
        <taxon>Ascomycota</taxon>
        <taxon>Pezizomycotina</taxon>
        <taxon>Eurotiomycetes</taxon>
        <taxon>Eurotiomycetidae</taxon>
        <taxon>Eurotiales</taxon>
        <taxon>Aspergillaceae</taxon>
        <taxon>Penicillium</taxon>
    </lineage>
</organism>
<protein>
    <submittedName>
        <fullName evidence="1">Uncharacterized protein</fullName>
    </submittedName>
</protein>
<gene>
    <name evidence="1" type="ORF">PENANT_c013G00308</name>
</gene>
<accession>A0A1V6Q549</accession>
<evidence type="ECO:0000313" key="2">
    <source>
        <dbReference type="Proteomes" id="UP000191672"/>
    </source>
</evidence>
<dbReference type="EMBL" id="MDYN01000013">
    <property type="protein sequence ID" value="OQD84371.1"/>
    <property type="molecule type" value="Genomic_DNA"/>
</dbReference>
<reference evidence="2" key="1">
    <citation type="journal article" date="2017" name="Nat. Microbiol.">
        <title>Global analysis of biosynthetic gene clusters reveals vast potential of secondary metabolite production in Penicillium species.</title>
        <authorList>
            <person name="Nielsen J.C."/>
            <person name="Grijseels S."/>
            <person name="Prigent S."/>
            <person name="Ji B."/>
            <person name="Dainat J."/>
            <person name="Nielsen K.F."/>
            <person name="Frisvad J.C."/>
            <person name="Workman M."/>
            <person name="Nielsen J."/>
        </authorList>
    </citation>
    <scope>NUCLEOTIDE SEQUENCE [LARGE SCALE GENOMIC DNA]</scope>
    <source>
        <strain evidence="2">IBT 31811</strain>
    </source>
</reference>
<name>A0A1V6Q549_9EURO</name>